<evidence type="ECO:0000256" key="4">
    <source>
        <dbReference type="ARBA" id="ARBA00022989"/>
    </source>
</evidence>
<dbReference type="Pfam" id="PF01490">
    <property type="entry name" value="Aa_trans"/>
    <property type="match status" value="1"/>
</dbReference>
<reference evidence="8 9" key="1">
    <citation type="submission" date="2013-05" db="EMBL/GenBank/DDBJ databases">
        <title>Draft genome of the parasitic nematode Anyclostoma ceylanicum.</title>
        <authorList>
            <person name="Mitreva M."/>
        </authorList>
    </citation>
    <scope>NUCLEOTIDE SEQUENCE [LARGE SCALE GENOMIC DNA]</scope>
</reference>
<keyword evidence="9" id="KW-1185">Reference proteome</keyword>
<feature type="domain" description="Amino acid transporter transmembrane" evidence="7">
    <location>
        <begin position="67"/>
        <end position="430"/>
    </location>
</feature>
<keyword evidence="4 6" id="KW-1133">Transmembrane helix</keyword>
<gene>
    <name evidence="8" type="ORF">ANCCEY_00715</name>
</gene>
<evidence type="ECO:0000256" key="5">
    <source>
        <dbReference type="ARBA" id="ARBA00023136"/>
    </source>
</evidence>
<dbReference type="Gene3D" id="1.20.1740.10">
    <property type="entry name" value="Amino acid/polyamine transporter I"/>
    <property type="match status" value="1"/>
</dbReference>
<keyword evidence="2" id="KW-0813">Transport</keyword>
<accession>A0A0D6M7R2</accession>
<feature type="transmembrane region" description="Helical" evidence="6">
    <location>
        <begin position="441"/>
        <end position="461"/>
    </location>
</feature>
<dbReference type="Proteomes" id="UP000054495">
    <property type="component" value="Unassembled WGS sequence"/>
</dbReference>
<evidence type="ECO:0000256" key="1">
    <source>
        <dbReference type="ARBA" id="ARBA00004370"/>
    </source>
</evidence>
<feature type="transmembrane region" description="Helical" evidence="6">
    <location>
        <begin position="328"/>
        <end position="346"/>
    </location>
</feature>
<comment type="subcellular location">
    <subcellularLocation>
        <location evidence="1">Membrane</location>
    </subcellularLocation>
</comment>
<feature type="transmembrane region" description="Helical" evidence="6">
    <location>
        <begin position="162"/>
        <end position="183"/>
    </location>
</feature>
<feature type="transmembrane region" description="Helical" evidence="6">
    <location>
        <begin position="98"/>
        <end position="117"/>
    </location>
</feature>
<keyword evidence="5 6" id="KW-0472">Membrane</keyword>
<proteinExistence type="predicted"/>
<dbReference type="PANTHER" id="PTHR48017">
    <property type="entry name" value="OS05G0424000 PROTEIN-RELATED"/>
    <property type="match status" value="1"/>
</dbReference>
<dbReference type="AlphaFoldDB" id="A0A0D6M7R2"/>
<dbReference type="GO" id="GO:0016020">
    <property type="term" value="C:membrane"/>
    <property type="evidence" value="ECO:0007669"/>
    <property type="project" value="UniProtKB-SubCell"/>
</dbReference>
<feature type="transmembrane region" description="Helical" evidence="6">
    <location>
        <begin position="68"/>
        <end position="92"/>
    </location>
</feature>
<dbReference type="EMBL" id="KE124783">
    <property type="protein sequence ID" value="EPB80160.1"/>
    <property type="molecule type" value="Genomic_DNA"/>
</dbReference>
<evidence type="ECO:0000313" key="8">
    <source>
        <dbReference type="EMBL" id="EPB80160.1"/>
    </source>
</evidence>
<protein>
    <submittedName>
        <fullName evidence="8">Transmembrane amino acid transporter protein</fullName>
    </submittedName>
</protein>
<feature type="transmembrane region" description="Helical" evidence="6">
    <location>
        <begin position="367"/>
        <end position="384"/>
    </location>
</feature>
<name>A0A0D6M7R2_9BILA</name>
<organism evidence="8 9">
    <name type="scientific">Ancylostoma ceylanicum</name>
    <dbReference type="NCBI Taxonomy" id="53326"/>
    <lineage>
        <taxon>Eukaryota</taxon>
        <taxon>Metazoa</taxon>
        <taxon>Ecdysozoa</taxon>
        <taxon>Nematoda</taxon>
        <taxon>Chromadorea</taxon>
        <taxon>Rhabditida</taxon>
        <taxon>Rhabditina</taxon>
        <taxon>Rhabditomorpha</taxon>
        <taxon>Strongyloidea</taxon>
        <taxon>Ancylostomatidae</taxon>
        <taxon>Ancylostomatinae</taxon>
        <taxon>Ancylostoma</taxon>
    </lineage>
</organism>
<dbReference type="FunFam" id="1.20.1740.10:FF:000052">
    <property type="entry name" value="Lysine histidine transporter-like 3"/>
    <property type="match status" value="1"/>
</dbReference>
<keyword evidence="3 6" id="KW-0812">Transmembrane</keyword>
<feature type="transmembrane region" description="Helical" evidence="6">
    <location>
        <begin position="289"/>
        <end position="308"/>
    </location>
</feature>
<evidence type="ECO:0000256" key="6">
    <source>
        <dbReference type="SAM" id="Phobius"/>
    </source>
</evidence>
<feature type="transmembrane region" description="Helical" evidence="6">
    <location>
        <begin position="260"/>
        <end position="277"/>
    </location>
</feature>
<feature type="transmembrane region" description="Helical" evidence="6">
    <location>
        <begin position="390"/>
        <end position="413"/>
    </location>
</feature>
<feature type="transmembrane region" description="Helical" evidence="6">
    <location>
        <begin position="216"/>
        <end position="240"/>
    </location>
</feature>
<evidence type="ECO:0000256" key="3">
    <source>
        <dbReference type="ARBA" id="ARBA00022692"/>
    </source>
</evidence>
<sequence length="512" mass="56127">MPGGAAMGHSVWIGGWVNEWFKWKPSVMVQSLLPSNDHLSAQPFINNCYSEMCMSSGAVAPMQVEKKLGWIVTAIFIVADMVGGGVVAMPVAFKQSGLLGGIVFMVVIATIFEYTGYQLGKVWCKMMERYPHLGVCRKPFPEMAKKTMGPGMQRFTSVMGNVTLFGIAVVYLLLSANIIHYFIGRFTSVPASMCVVIVILAVLILPFTYLRSPGEFWGVIVLAMVTTVVAVCSILIGIGIDFGTCYPEVGYPEQTPGSMILSLGIFLFAFSGHYVFPTIQHDMKNPRDFTKIVVMLYMPLSVAGYVVYGAALESSVIYSVQTSTLQLAANLMIAVHCIMTLVIVINPLNQEVEHYLKVSHSFGTGRVVTRTTVLLLVLFVGLSVPDFSPVMNLVGASTIPIGCVVLPSLFYLYSEAATEDEWRKGHVPTLMNVIRRTDKTVLIINFFILSVAVVGGVLGTMQGLDKIAKAEFSAPCYVRAFTHDYYNSSFTIKQNCCGRFRNISTYDDFCGA</sequence>
<feature type="transmembrane region" description="Helical" evidence="6">
    <location>
        <begin position="189"/>
        <end position="209"/>
    </location>
</feature>
<dbReference type="InterPro" id="IPR013057">
    <property type="entry name" value="AA_transpt_TM"/>
</dbReference>
<evidence type="ECO:0000259" key="7">
    <source>
        <dbReference type="Pfam" id="PF01490"/>
    </source>
</evidence>
<evidence type="ECO:0000256" key="2">
    <source>
        <dbReference type="ARBA" id="ARBA00022448"/>
    </source>
</evidence>
<evidence type="ECO:0000313" key="9">
    <source>
        <dbReference type="Proteomes" id="UP000054495"/>
    </source>
</evidence>